<dbReference type="EC" id="2.1.1.-" evidence="4"/>
<protein>
    <recommendedName>
        <fullName evidence="4">Methyltransferase</fullName>
        <ecNumber evidence="4">2.1.1.-</ecNumber>
    </recommendedName>
</protein>
<keyword evidence="3 4" id="KW-0808">Transferase</keyword>
<dbReference type="GO" id="GO:0008168">
    <property type="term" value="F:methyltransferase activity"/>
    <property type="evidence" value="ECO:0007669"/>
    <property type="project" value="UniProtKB-KW"/>
</dbReference>
<dbReference type="InterPro" id="IPR038601">
    <property type="entry name" value="MttB-like_sf"/>
</dbReference>
<evidence type="ECO:0000313" key="5">
    <source>
        <dbReference type="EMBL" id="CAA9531833.1"/>
    </source>
</evidence>
<dbReference type="PIRSF" id="PIRSF037567">
    <property type="entry name" value="MTTB_MeTrfase"/>
    <property type="match status" value="1"/>
</dbReference>
<dbReference type="AlphaFoldDB" id="A0A6J4TUE2"/>
<evidence type="ECO:0000256" key="4">
    <source>
        <dbReference type="PIRNR" id="PIRNR037567"/>
    </source>
</evidence>
<evidence type="ECO:0000256" key="3">
    <source>
        <dbReference type="ARBA" id="ARBA00022679"/>
    </source>
</evidence>
<dbReference type="GO" id="GO:0015948">
    <property type="term" value="P:methanogenesis"/>
    <property type="evidence" value="ECO:0007669"/>
    <property type="project" value="UniProtKB-UniRule"/>
</dbReference>
<dbReference type="Pfam" id="PF06253">
    <property type="entry name" value="MTTB"/>
    <property type="match status" value="1"/>
</dbReference>
<keyword evidence="2 5" id="KW-0489">Methyltransferase</keyword>
<gene>
    <name evidence="5" type="ORF">AVDCRST_MAG79-993</name>
</gene>
<sequence>MPRYEMLSGEAVETIERGWQRLVAEVGIAFDHPEALRRFRDAGQRVEDDVVFLDPAFVLEQVALAPQRFHLHGRDAARAVDIGGDEMVFVAVEGPPFVREGDERREGTLADLERFVALGHVHDEIDVPGSLACEANDRPLDSRHLDMVRAALVGSDKPLVGASISRVAAEDSLELAALVAGGREALERSPSVLANVNVNSPLRYDERMLDGLLVYAAAGQPLLVTPFLLMGAMAPVTVAAALVQQLAEALAGVALTQLVRPGTPVVLGSFLSHTDMRTGAPGFGGPEAALGLIASGQLARRYGLPWRSGGGGLTTSQSVDAQAAWEALNTLLPAFLAGANVVVHAAGWLESGLVACYEKYLVDVELLGILRAQFTPFAFDEAALAFDAHVEVGHSGHFLGAAHTLARYRDCFRLPVLSSTDSFERWTRVGAPDTATRAAAGWRAALDRYAVPPLEDGVRAALDEHVLRRRRELGD</sequence>
<dbReference type="Gene3D" id="3.20.20.480">
    <property type="entry name" value="Trimethylamine methyltransferase-like"/>
    <property type="match status" value="1"/>
</dbReference>
<comment type="similarity">
    <text evidence="1 4">Belongs to the trimethylamine methyltransferase family.</text>
</comment>
<dbReference type="GO" id="GO:0032259">
    <property type="term" value="P:methylation"/>
    <property type="evidence" value="ECO:0007669"/>
    <property type="project" value="UniProtKB-KW"/>
</dbReference>
<reference evidence="5" key="1">
    <citation type="submission" date="2020-02" db="EMBL/GenBank/DDBJ databases">
        <authorList>
            <person name="Meier V. D."/>
        </authorList>
    </citation>
    <scope>NUCLEOTIDE SEQUENCE</scope>
    <source>
        <strain evidence="5">AVDCRST_MAG79</strain>
    </source>
</reference>
<organism evidence="5">
    <name type="scientific">uncultured Thermoleophilia bacterium</name>
    <dbReference type="NCBI Taxonomy" id="1497501"/>
    <lineage>
        <taxon>Bacteria</taxon>
        <taxon>Bacillati</taxon>
        <taxon>Actinomycetota</taxon>
        <taxon>Thermoleophilia</taxon>
        <taxon>environmental samples</taxon>
    </lineage>
</organism>
<evidence type="ECO:0000256" key="2">
    <source>
        <dbReference type="ARBA" id="ARBA00022603"/>
    </source>
</evidence>
<evidence type="ECO:0000256" key="1">
    <source>
        <dbReference type="ARBA" id="ARBA00007137"/>
    </source>
</evidence>
<proteinExistence type="inferred from homology"/>
<dbReference type="InterPro" id="IPR010426">
    <property type="entry name" value="MTTB_MeTrfase"/>
</dbReference>
<name>A0A6J4TUE2_9ACTN</name>
<accession>A0A6J4TUE2</accession>
<dbReference type="EMBL" id="CADCWC010000172">
    <property type="protein sequence ID" value="CAA9531833.1"/>
    <property type="molecule type" value="Genomic_DNA"/>
</dbReference>